<reference evidence="2" key="1">
    <citation type="submission" date="2019-10" db="EMBL/GenBank/DDBJ databases">
        <authorList>
            <person name="Zhang R."/>
            <person name="Pan Y."/>
            <person name="Wang J."/>
            <person name="Ma R."/>
            <person name="Yu S."/>
        </authorList>
    </citation>
    <scope>NUCLEOTIDE SEQUENCE</scope>
    <source>
        <strain evidence="2">LA-IB0</strain>
        <tissue evidence="2">Leaf</tissue>
    </source>
</reference>
<dbReference type="Proteomes" id="UP000826271">
    <property type="component" value="Unassembled WGS sequence"/>
</dbReference>
<name>A0AAV6Y287_9LAMI</name>
<dbReference type="InterPro" id="IPR050232">
    <property type="entry name" value="FBL13/AtMIF1-like"/>
</dbReference>
<feature type="domain" description="F-box" evidence="1">
    <location>
        <begin position="4"/>
        <end position="40"/>
    </location>
</feature>
<dbReference type="SUPFAM" id="SSF52047">
    <property type="entry name" value="RNI-like"/>
    <property type="match status" value="1"/>
</dbReference>
<dbReference type="Pfam" id="PF00646">
    <property type="entry name" value="F-box"/>
    <property type="match status" value="1"/>
</dbReference>
<proteinExistence type="predicted"/>
<dbReference type="AlphaFoldDB" id="A0AAV6Y287"/>
<sequence>MAESTCIEDLPEGIIIHILSFLPTIYAIRASLISRKWRNLWYHIHILNFDMNLFRTPLNRHSATRDFFADFITQTLILRPNFTPIHTFRLHFDYRHTIRRRLDADSWIRHAIHSGAAVLRLDFDVTTRAAYDYKNDVTHSDNDFPDEAYESYGFHFYELKNCDSVKVLKLTCCDIVWPKSNGGNRRILTDCFSSLCSVSLDQVYLTDDDLFALVSSLVNLEYLSLSGLSPLVNFKIHSQKLKELKLGMFMVHYKGPAVGSLEISCPSLDKIRFDSFLVEEYYLKDLSSLVEASVDFFFRSREVFVCWWELMQVLRDSCVERLITPNMRFDRDCWLELLDAEDFSKCCAFENLKHLELKTSYAEDDIIGIAAFLEVCSTVESLVIDYCCDCEDNDSLSEGFMNGELITHIPNLKQVKMKNYKGTENELYLVKLLKLFNVVLREIVGVPPTVNGTVLPSIVL</sequence>
<dbReference type="PANTHER" id="PTHR31900">
    <property type="entry name" value="F-BOX/RNI SUPERFAMILY PROTEIN-RELATED"/>
    <property type="match status" value="1"/>
</dbReference>
<dbReference type="PANTHER" id="PTHR31900:SF30">
    <property type="entry name" value="SUPERFAMILY PROTEIN, PUTATIVE-RELATED"/>
    <property type="match status" value="1"/>
</dbReference>
<gene>
    <name evidence="2" type="ORF">BUALT_Bualt03G0205600</name>
</gene>
<evidence type="ECO:0000259" key="1">
    <source>
        <dbReference type="PROSITE" id="PS50181"/>
    </source>
</evidence>
<organism evidence="2 3">
    <name type="scientific">Buddleja alternifolia</name>
    <dbReference type="NCBI Taxonomy" id="168488"/>
    <lineage>
        <taxon>Eukaryota</taxon>
        <taxon>Viridiplantae</taxon>
        <taxon>Streptophyta</taxon>
        <taxon>Embryophyta</taxon>
        <taxon>Tracheophyta</taxon>
        <taxon>Spermatophyta</taxon>
        <taxon>Magnoliopsida</taxon>
        <taxon>eudicotyledons</taxon>
        <taxon>Gunneridae</taxon>
        <taxon>Pentapetalae</taxon>
        <taxon>asterids</taxon>
        <taxon>lamiids</taxon>
        <taxon>Lamiales</taxon>
        <taxon>Scrophulariaceae</taxon>
        <taxon>Buddlejeae</taxon>
        <taxon>Buddleja</taxon>
    </lineage>
</organism>
<dbReference type="Pfam" id="PF23622">
    <property type="entry name" value="LRR_At1g61320_AtMIF1"/>
    <property type="match status" value="1"/>
</dbReference>
<keyword evidence="3" id="KW-1185">Reference proteome</keyword>
<evidence type="ECO:0000313" key="2">
    <source>
        <dbReference type="EMBL" id="KAG8386986.1"/>
    </source>
</evidence>
<dbReference type="Gene3D" id="1.20.1280.50">
    <property type="match status" value="1"/>
</dbReference>
<dbReference type="InterPro" id="IPR053781">
    <property type="entry name" value="F-box_AtFBL13-like"/>
</dbReference>
<dbReference type="InterPro" id="IPR032675">
    <property type="entry name" value="LRR_dom_sf"/>
</dbReference>
<comment type="caution">
    <text evidence="2">The sequence shown here is derived from an EMBL/GenBank/DDBJ whole genome shotgun (WGS) entry which is preliminary data.</text>
</comment>
<dbReference type="InterPro" id="IPR001810">
    <property type="entry name" value="F-box_dom"/>
</dbReference>
<dbReference type="InterPro" id="IPR055357">
    <property type="entry name" value="LRR_At1g61320_AtMIF1"/>
</dbReference>
<protein>
    <recommendedName>
        <fullName evidence="1">F-box domain-containing protein</fullName>
    </recommendedName>
</protein>
<dbReference type="CDD" id="cd22160">
    <property type="entry name" value="F-box_AtFBL13-like"/>
    <property type="match status" value="1"/>
</dbReference>
<dbReference type="EMBL" id="WHWC01000003">
    <property type="protein sequence ID" value="KAG8386986.1"/>
    <property type="molecule type" value="Genomic_DNA"/>
</dbReference>
<dbReference type="SUPFAM" id="SSF81383">
    <property type="entry name" value="F-box domain"/>
    <property type="match status" value="1"/>
</dbReference>
<dbReference type="Gene3D" id="3.80.10.10">
    <property type="entry name" value="Ribonuclease Inhibitor"/>
    <property type="match status" value="1"/>
</dbReference>
<dbReference type="SMART" id="SM00256">
    <property type="entry name" value="FBOX"/>
    <property type="match status" value="1"/>
</dbReference>
<dbReference type="PROSITE" id="PS50181">
    <property type="entry name" value="FBOX"/>
    <property type="match status" value="1"/>
</dbReference>
<dbReference type="InterPro" id="IPR036047">
    <property type="entry name" value="F-box-like_dom_sf"/>
</dbReference>
<accession>A0AAV6Y287</accession>
<evidence type="ECO:0000313" key="3">
    <source>
        <dbReference type="Proteomes" id="UP000826271"/>
    </source>
</evidence>